<evidence type="ECO:0000313" key="1">
    <source>
        <dbReference type="EMBL" id="AGX01775.1"/>
    </source>
</evidence>
<dbReference type="RefSeq" id="YP_009010106.1">
    <property type="nucleotide sequence ID" value="NC_023610.1"/>
</dbReference>
<protein>
    <submittedName>
        <fullName evidence="1">Uncharacterized protein</fullName>
    </submittedName>
</protein>
<dbReference type="EMBL" id="KF623294">
    <property type="protein sequence ID" value="AGX01775.1"/>
    <property type="molecule type" value="Genomic_DNA"/>
</dbReference>
<name>W8CZW6_9CAUD</name>
<keyword evidence="2" id="KW-1185">Reference proteome</keyword>
<accession>W8CZW6</accession>
<dbReference type="Proteomes" id="UP000204235">
    <property type="component" value="Segment"/>
</dbReference>
<dbReference type="GeneID" id="18500952"/>
<sequence>MTESKRGRQSRTSLESLEFLYNDIMHLLDKKFSVSADSTKLYRLVNELPREHANFIRLRWAPELGSVMEQFILLGEEHAQVELSYSLMRKNRPALYQELVIQITHPDTPEDIRSIFVEYCEKLRELNDGFNGALHAAFEEHSAVWWDEMDESLLQFGEYDCYVDAIQLAFNEAYVNFDILEQVLAAIRRVIR</sequence>
<reference evidence="1 2" key="1">
    <citation type="journal article" date="2014" name="FEMS Microbiol. Lett.">
        <title>The genome of the Erwinia amylovora phage PhiEaH1 reveals greater diversity and broadens the applicability of phages for the treatment of fire blight.</title>
        <authorList>
            <person name="Meczker K."/>
            <person name="Domotor D."/>
            <person name="Vass J."/>
            <person name="Rakhely G."/>
            <person name="Schneider G."/>
            <person name="Kovacs T."/>
        </authorList>
    </citation>
    <scope>NUCLEOTIDE SEQUENCE [LARGE SCALE GENOMIC DNA]</scope>
</reference>
<evidence type="ECO:0000313" key="2">
    <source>
        <dbReference type="Proteomes" id="UP000204235"/>
    </source>
</evidence>
<organism evidence="1 2">
    <name type="scientific">Erwinia phage PhiEaH1</name>
    <dbReference type="NCBI Taxonomy" id="1401669"/>
    <lineage>
        <taxon>Viruses</taxon>
        <taxon>Duplodnaviria</taxon>
        <taxon>Heunggongvirae</taxon>
        <taxon>Uroviricota</taxon>
        <taxon>Caudoviricetes</taxon>
        <taxon>Chimalliviridae</taxon>
        <taxon>Iapetusvirus</taxon>
        <taxon>Iapetusvirus EaH1</taxon>
    </lineage>
</organism>
<proteinExistence type="predicted"/>
<dbReference type="KEGG" id="vg:18500952"/>